<keyword evidence="4 8" id="KW-0238">DNA-binding</keyword>
<keyword evidence="1 6" id="KW-0597">Phosphoprotein</keyword>
<dbReference type="GO" id="GO:0032993">
    <property type="term" value="C:protein-DNA complex"/>
    <property type="evidence" value="ECO:0007669"/>
    <property type="project" value="TreeGrafter"/>
</dbReference>
<dbReference type="GO" id="GO:0006355">
    <property type="term" value="P:regulation of DNA-templated transcription"/>
    <property type="evidence" value="ECO:0007669"/>
    <property type="project" value="TreeGrafter"/>
</dbReference>
<dbReference type="InterPro" id="IPR011006">
    <property type="entry name" value="CheY-like_superfamily"/>
</dbReference>
<keyword evidence="3" id="KW-0805">Transcription regulation</keyword>
<name>A0A3C1KQ70_9GAMM</name>
<dbReference type="InterPro" id="IPR039420">
    <property type="entry name" value="WalR-like"/>
</dbReference>
<sequence length="87" mass="9729">MLVVEDDARLRVRLAGHFSAQGWVVDEAQKGAEADYLVREFPCDLAIVDLGLPDVPGVELISRWRLAGQVFPVLILTARADWQEKVQ</sequence>
<dbReference type="SUPFAM" id="SSF52172">
    <property type="entry name" value="CheY-like"/>
    <property type="match status" value="1"/>
</dbReference>
<dbReference type="AlphaFoldDB" id="A0A3C1KQ70"/>
<reference evidence="8 9" key="1">
    <citation type="journal article" date="2018" name="Nat. Biotechnol.">
        <title>A standardized bacterial taxonomy based on genome phylogeny substantially revises the tree of life.</title>
        <authorList>
            <person name="Parks D.H."/>
            <person name="Chuvochina M."/>
            <person name="Waite D.W."/>
            <person name="Rinke C."/>
            <person name="Skarshewski A."/>
            <person name="Chaumeil P.A."/>
            <person name="Hugenholtz P."/>
        </authorList>
    </citation>
    <scope>NUCLEOTIDE SEQUENCE [LARGE SCALE GENOMIC DNA]</scope>
    <source>
        <strain evidence="8">UBA9158</strain>
    </source>
</reference>
<organism evidence="8 9">
    <name type="scientific">Haliea salexigens</name>
    <dbReference type="NCBI Taxonomy" id="287487"/>
    <lineage>
        <taxon>Bacteria</taxon>
        <taxon>Pseudomonadati</taxon>
        <taxon>Pseudomonadota</taxon>
        <taxon>Gammaproteobacteria</taxon>
        <taxon>Cellvibrionales</taxon>
        <taxon>Halieaceae</taxon>
        <taxon>Haliea</taxon>
    </lineage>
</organism>
<evidence type="ECO:0000256" key="3">
    <source>
        <dbReference type="ARBA" id="ARBA00023015"/>
    </source>
</evidence>
<dbReference type="Pfam" id="PF00072">
    <property type="entry name" value="Response_reg"/>
    <property type="match status" value="1"/>
</dbReference>
<evidence type="ECO:0000256" key="4">
    <source>
        <dbReference type="ARBA" id="ARBA00023125"/>
    </source>
</evidence>
<accession>A0A3C1KQ70</accession>
<dbReference type="FunFam" id="3.40.50.2300:FF:000002">
    <property type="entry name" value="DNA-binding response regulator PhoP"/>
    <property type="match status" value="1"/>
</dbReference>
<dbReference type="GO" id="GO:0000976">
    <property type="term" value="F:transcription cis-regulatory region binding"/>
    <property type="evidence" value="ECO:0007669"/>
    <property type="project" value="TreeGrafter"/>
</dbReference>
<evidence type="ECO:0000259" key="7">
    <source>
        <dbReference type="PROSITE" id="PS50110"/>
    </source>
</evidence>
<dbReference type="EMBL" id="DMND01000189">
    <property type="protein sequence ID" value="HAN28815.1"/>
    <property type="molecule type" value="Genomic_DNA"/>
</dbReference>
<proteinExistence type="predicted"/>
<feature type="modified residue" description="4-aspartylphosphate" evidence="6">
    <location>
        <position position="49"/>
    </location>
</feature>
<comment type="caution">
    <text evidence="8">The sequence shown here is derived from an EMBL/GenBank/DDBJ whole genome shotgun (WGS) entry which is preliminary data.</text>
</comment>
<protein>
    <submittedName>
        <fullName evidence="8">DNA-binding response regulator</fullName>
    </submittedName>
</protein>
<feature type="non-terminal residue" evidence="8">
    <location>
        <position position="87"/>
    </location>
</feature>
<evidence type="ECO:0000256" key="5">
    <source>
        <dbReference type="ARBA" id="ARBA00023163"/>
    </source>
</evidence>
<dbReference type="PROSITE" id="PS50110">
    <property type="entry name" value="RESPONSE_REGULATORY"/>
    <property type="match status" value="1"/>
</dbReference>
<evidence type="ECO:0000256" key="2">
    <source>
        <dbReference type="ARBA" id="ARBA00023012"/>
    </source>
</evidence>
<keyword evidence="2" id="KW-0902">Two-component regulatory system</keyword>
<dbReference type="Proteomes" id="UP000259273">
    <property type="component" value="Unassembled WGS sequence"/>
</dbReference>
<dbReference type="SMART" id="SM00448">
    <property type="entry name" value="REC"/>
    <property type="match status" value="1"/>
</dbReference>
<keyword evidence="5" id="KW-0804">Transcription</keyword>
<evidence type="ECO:0000313" key="9">
    <source>
        <dbReference type="Proteomes" id="UP000259273"/>
    </source>
</evidence>
<dbReference type="GO" id="GO:0000156">
    <property type="term" value="F:phosphorelay response regulator activity"/>
    <property type="evidence" value="ECO:0007669"/>
    <property type="project" value="TreeGrafter"/>
</dbReference>
<dbReference type="PANTHER" id="PTHR48111">
    <property type="entry name" value="REGULATOR OF RPOS"/>
    <property type="match status" value="1"/>
</dbReference>
<feature type="domain" description="Response regulatory" evidence="7">
    <location>
        <begin position="1"/>
        <end position="87"/>
    </location>
</feature>
<evidence type="ECO:0000313" key="8">
    <source>
        <dbReference type="EMBL" id="HAN28815.1"/>
    </source>
</evidence>
<dbReference type="InterPro" id="IPR001789">
    <property type="entry name" value="Sig_transdc_resp-reg_receiver"/>
</dbReference>
<evidence type="ECO:0000256" key="1">
    <source>
        <dbReference type="ARBA" id="ARBA00022553"/>
    </source>
</evidence>
<evidence type="ECO:0000256" key="6">
    <source>
        <dbReference type="PROSITE-ProRule" id="PRU00169"/>
    </source>
</evidence>
<dbReference type="Gene3D" id="3.40.50.2300">
    <property type="match status" value="1"/>
</dbReference>
<dbReference type="GO" id="GO:0005829">
    <property type="term" value="C:cytosol"/>
    <property type="evidence" value="ECO:0007669"/>
    <property type="project" value="TreeGrafter"/>
</dbReference>
<dbReference type="PANTHER" id="PTHR48111:SF71">
    <property type="entry name" value="TRANSCRIPTIONAL REGULATORY PROTEIN PHOP"/>
    <property type="match status" value="1"/>
</dbReference>
<gene>
    <name evidence="8" type="ORF">DCP75_14035</name>
</gene>